<comment type="function">
    <text evidence="1 10">Catalyzes the reversible adenylation of nicotinate mononucleotide (NaMN) to nicotinic acid adenine dinucleotide (NaAD).</text>
</comment>
<evidence type="ECO:0000256" key="8">
    <source>
        <dbReference type="ARBA" id="ARBA00023027"/>
    </source>
</evidence>
<evidence type="ECO:0000256" key="4">
    <source>
        <dbReference type="ARBA" id="ARBA00022679"/>
    </source>
</evidence>
<dbReference type="GO" id="GO:0009435">
    <property type="term" value="P:NAD+ biosynthetic process"/>
    <property type="evidence" value="ECO:0007669"/>
    <property type="project" value="UniProtKB-UniRule"/>
</dbReference>
<gene>
    <name evidence="10" type="primary">nadD</name>
    <name evidence="12" type="ORF">AVDCRST_MAG22-3410</name>
</gene>
<feature type="domain" description="Cytidyltransferase-like" evidence="11">
    <location>
        <begin position="5"/>
        <end position="172"/>
    </location>
</feature>
<organism evidence="12">
    <name type="scientific">uncultured Rubrobacteraceae bacterium</name>
    <dbReference type="NCBI Taxonomy" id="349277"/>
    <lineage>
        <taxon>Bacteria</taxon>
        <taxon>Bacillati</taxon>
        <taxon>Actinomycetota</taxon>
        <taxon>Rubrobacteria</taxon>
        <taxon>Rubrobacterales</taxon>
        <taxon>Rubrobacteraceae</taxon>
        <taxon>environmental samples</taxon>
    </lineage>
</organism>
<dbReference type="UniPathway" id="UPA00253">
    <property type="reaction ID" value="UER00332"/>
</dbReference>
<evidence type="ECO:0000256" key="10">
    <source>
        <dbReference type="HAMAP-Rule" id="MF_00244"/>
    </source>
</evidence>
<dbReference type="NCBIfam" id="NF000840">
    <property type="entry name" value="PRK00071.1-3"/>
    <property type="match status" value="1"/>
</dbReference>
<keyword evidence="8 10" id="KW-0520">NAD</keyword>
<dbReference type="AlphaFoldDB" id="A0A6J4Q3E6"/>
<dbReference type="InterPro" id="IPR005248">
    <property type="entry name" value="NadD/NMNAT"/>
</dbReference>
<dbReference type="PANTHER" id="PTHR39321:SF3">
    <property type="entry name" value="PHOSPHOPANTETHEINE ADENYLYLTRANSFERASE"/>
    <property type="match status" value="1"/>
</dbReference>
<keyword evidence="6 10" id="KW-0547">Nucleotide-binding</keyword>
<evidence type="ECO:0000256" key="3">
    <source>
        <dbReference type="ARBA" id="ARBA00022642"/>
    </source>
</evidence>
<keyword evidence="3 10" id="KW-0662">Pyridine nucleotide biosynthesis</keyword>
<sequence>MRIAIFGGTFDPVHQGHMIIAEQVMGELDLDHVVFVPGGIPPHKDASSVRATAEDRYAMVEAAVETNERFSADRVEVDAGRPMHSVETVGILKSRSPEHEWFFVTGADEVSNLLSWKEPDRLLEEVVMVAATRPGYDLSKLDHLEAGLRNFDRIFPVECTRVDISATGIRRRMLQGKSVRYLVPEGVREIITQRRLYERDGKRTEGEHLKEGVL</sequence>
<keyword evidence="5 10" id="KW-0548">Nucleotidyltransferase</keyword>
<evidence type="ECO:0000256" key="9">
    <source>
        <dbReference type="ARBA" id="ARBA00048721"/>
    </source>
</evidence>
<dbReference type="CDD" id="cd02165">
    <property type="entry name" value="NMNAT"/>
    <property type="match status" value="1"/>
</dbReference>
<name>A0A6J4Q3E6_9ACTN</name>
<dbReference type="Pfam" id="PF01467">
    <property type="entry name" value="CTP_transf_like"/>
    <property type="match status" value="1"/>
</dbReference>
<dbReference type="Gene3D" id="3.40.50.620">
    <property type="entry name" value="HUPs"/>
    <property type="match status" value="1"/>
</dbReference>
<dbReference type="HAMAP" id="MF_00244">
    <property type="entry name" value="NaMN_adenylyltr"/>
    <property type="match status" value="1"/>
</dbReference>
<keyword evidence="4 10" id="KW-0808">Transferase</keyword>
<dbReference type="InterPro" id="IPR014729">
    <property type="entry name" value="Rossmann-like_a/b/a_fold"/>
</dbReference>
<comment type="catalytic activity">
    <reaction evidence="9 10">
        <text>nicotinate beta-D-ribonucleotide + ATP + H(+) = deamido-NAD(+) + diphosphate</text>
        <dbReference type="Rhea" id="RHEA:22860"/>
        <dbReference type="ChEBI" id="CHEBI:15378"/>
        <dbReference type="ChEBI" id="CHEBI:30616"/>
        <dbReference type="ChEBI" id="CHEBI:33019"/>
        <dbReference type="ChEBI" id="CHEBI:57502"/>
        <dbReference type="ChEBI" id="CHEBI:58437"/>
        <dbReference type="EC" id="2.7.7.18"/>
    </reaction>
</comment>
<dbReference type="GO" id="GO:0005524">
    <property type="term" value="F:ATP binding"/>
    <property type="evidence" value="ECO:0007669"/>
    <property type="project" value="UniProtKB-KW"/>
</dbReference>
<evidence type="ECO:0000256" key="1">
    <source>
        <dbReference type="ARBA" id="ARBA00002324"/>
    </source>
</evidence>
<evidence type="ECO:0000256" key="6">
    <source>
        <dbReference type="ARBA" id="ARBA00022741"/>
    </source>
</evidence>
<evidence type="ECO:0000313" key="12">
    <source>
        <dbReference type="EMBL" id="CAA9433645.1"/>
    </source>
</evidence>
<comment type="similarity">
    <text evidence="10">Belongs to the NadD family.</text>
</comment>
<dbReference type="GO" id="GO:0004515">
    <property type="term" value="F:nicotinate-nucleotide adenylyltransferase activity"/>
    <property type="evidence" value="ECO:0007669"/>
    <property type="project" value="UniProtKB-UniRule"/>
</dbReference>
<dbReference type="EMBL" id="CADCUV010000163">
    <property type="protein sequence ID" value="CAA9433645.1"/>
    <property type="molecule type" value="Genomic_DNA"/>
</dbReference>
<evidence type="ECO:0000259" key="11">
    <source>
        <dbReference type="Pfam" id="PF01467"/>
    </source>
</evidence>
<accession>A0A6J4Q3E6</accession>
<dbReference type="NCBIfam" id="TIGR00482">
    <property type="entry name" value="nicotinate (nicotinamide) nucleotide adenylyltransferase"/>
    <property type="match status" value="1"/>
</dbReference>
<evidence type="ECO:0000256" key="7">
    <source>
        <dbReference type="ARBA" id="ARBA00022840"/>
    </source>
</evidence>
<dbReference type="EC" id="2.7.7.18" evidence="10"/>
<evidence type="ECO:0000256" key="5">
    <source>
        <dbReference type="ARBA" id="ARBA00022695"/>
    </source>
</evidence>
<dbReference type="SUPFAM" id="SSF52374">
    <property type="entry name" value="Nucleotidylyl transferase"/>
    <property type="match status" value="1"/>
</dbReference>
<reference evidence="12" key="1">
    <citation type="submission" date="2020-02" db="EMBL/GenBank/DDBJ databases">
        <authorList>
            <person name="Meier V. D."/>
        </authorList>
    </citation>
    <scope>NUCLEOTIDE SEQUENCE</scope>
    <source>
        <strain evidence="12">AVDCRST_MAG22</strain>
    </source>
</reference>
<evidence type="ECO:0000256" key="2">
    <source>
        <dbReference type="ARBA" id="ARBA00005019"/>
    </source>
</evidence>
<dbReference type="PANTHER" id="PTHR39321">
    <property type="entry name" value="NICOTINATE-NUCLEOTIDE ADENYLYLTRANSFERASE-RELATED"/>
    <property type="match status" value="1"/>
</dbReference>
<comment type="pathway">
    <text evidence="2 10">Cofactor biosynthesis; NAD(+) biosynthesis; deamido-NAD(+) from nicotinate D-ribonucleotide: step 1/1.</text>
</comment>
<dbReference type="NCBIfam" id="TIGR00125">
    <property type="entry name" value="cyt_tran_rel"/>
    <property type="match status" value="1"/>
</dbReference>
<dbReference type="InterPro" id="IPR004821">
    <property type="entry name" value="Cyt_trans-like"/>
</dbReference>
<protein>
    <recommendedName>
        <fullName evidence="10">Probable nicotinate-nucleotide adenylyltransferase</fullName>
        <ecNumber evidence="10">2.7.7.18</ecNumber>
    </recommendedName>
    <alternativeName>
        <fullName evidence="10">Deamido-NAD(+) diphosphorylase</fullName>
    </alternativeName>
    <alternativeName>
        <fullName evidence="10">Deamido-NAD(+) pyrophosphorylase</fullName>
    </alternativeName>
    <alternativeName>
        <fullName evidence="10">Nicotinate mononucleotide adenylyltransferase</fullName>
        <shortName evidence="10">NaMN adenylyltransferase</shortName>
    </alternativeName>
</protein>
<proteinExistence type="inferred from homology"/>
<keyword evidence="7 10" id="KW-0067">ATP-binding</keyword>